<evidence type="ECO:0000313" key="3">
    <source>
        <dbReference type="Proteomes" id="UP000199013"/>
    </source>
</evidence>
<dbReference type="GO" id="GO:0042597">
    <property type="term" value="C:periplasmic space"/>
    <property type="evidence" value="ECO:0007669"/>
    <property type="project" value="UniProtKB-ARBA"/>
</dbReference>
<dbReference type="Pfam" id="PF00496">
    <property type="entry name" value="SBP_bac_5"/>
    <property type="match status" value="1"/>
</dbReference>
<dbReference type="InterPro" id="IPR030678">
    <property type="entry name" value="Peptide/Ni-bd"/>
</dbReference>
<evidence type="ECO:0000313" key="2">
    <source>
        <dbReference type="EMBL" id="SBW22410.1"/>
    </source>
</evidence>
<dbReference type="GO" id="GO:0043190">
    <property type="term" value="C:ATP-binding cassette (ABC) transporter complex"/>
    <property type="evidence" value="ECO:0007669"/>
    <property type="project" value="InterPro"/>
</dbReference>
<dbReference type="EMBL" id="FLUV01001097">
    <property type="protein sequence ID" value="SBW22410.1"/>
    <property type="molecule type" value="Genomic_DNA"/>
</dbReference>
<dbReference type="InterPro" id="IPR039424">
    <property type="entry name" value="SBP_5"/>
</dbReference>
<keyword evidence="3" id="KW-1185">Reference proteome</keyword>
<dbReference type="Gene3D" id="3.10.105.10">
    <property type="entry name" value="Dipeptide-binding Protein, Domain 3"/>
    <property type="match status" value="1"/>
</dbReference>
<dbReference type="CDD" id="cd08492">
    <property type="entry name" value="PBP2_NikA_DppA_OppA_like_15"/>
    <property type="match status" value="1"/>
</dbReference>
<dbReference type="GO" id="GO:0015833">
    <property type="term" value="P:peptide transport"/>
    <property type="evidence" value="ECO:0007669"/>
    <property type="project" value="TreeGrafter"/>
</dbReference>
<feature type="domain" description="Solute-binding protein family 5" evidence="1">
    <location>
        <begin position="78"/>
        <end position="436"/>
    </location>
</feature>
<dbReference type="PANTHER" id="PTHR30290">
    <property type="entry name" value="PERIPLASMIC BINDING COMPONENT OF ABC TRANSPORTER"/>
    <property type="match status" value="1"/>
</dbReference>
<dbReference type="Proteomes" id="UP000199013">
    <property type="component" value="Unassembled WGS sequence"/>
</dbReference>
<protein>
    <submittedName>
        <fullName evidence="2">ABC transporter periplasmic protein</fullName>
    </submittedName>
</protein>
<dbReference type="SUPFAM" id="SSF53850">
    <property type="entry name" value="Periplasmic binding protein-like II"/>
    <property type="match status" value="1"/>
</dbReference>
<dbReference type="GO" id="GO:1904680">
    <property type="term" value="F:peptide transmembrane transporter activity"/>
    <property type="evidence" value="ECO:0007669"/>
    <property type="project" value="TreeGrafter"/>
</dbReference>
<accession>A0A1C3NXZ0</accession>
<gene>
    <name evidence="2" type="ORF">FDG2_2594</name>
</gene>
<evidence type="ECO:0000259" key="1">
    <source>
        <dbReference type="Pfam" id="PF00496"/>
    </source>
</evidence>
<proteinExistence type="predicted"/>
<reference evidence="3" key="1">
    <citation type="submission" date="2016-02" db="EMBL/GenBank/DDBJ databases">
        <authorList>
            <person name="Wibberg D."/>
        </authorList>
    </citation>
    <scope>NUCLEOTIDE SEQUENCE [LARGE SCALE GENOMIC DNA]</scope>
</reference>
<sequence length="536" mass="57440">MAALPVLAATLLAACGSSDSGGASTDTAQPVPGGRLKIAFWSDFQGCVDPNQVYWIETRSIDRNFADSLTDQDPRTGEIVPWLATSWTVSPDAREYTFSLRKGVTFSDGTVFDATAVKTALDGVRDLGAKSTLGLTYLAGYESSTVVDPQTVKVNFRVPNAAFLQATSTTTLAILSPATYKETVEARCAGKVVGSGQFVLDSYTAAKEIKLSRRAGYAWPSQLVKNRGEAYLDGIDVSYIAEDSVRVGSLTTGTIDIAWPRLPITSADQEVIKAANGTIETRSLPGISALIVPNVTKGGPLSDLKVRQALYKAIDLNSYASTVYWNGYPVVKGPYDSTTPYAADLSAKLGHDPSGAAALLDGAGWARGPDGYRYKDGKKLTLTYLITTSSPGEQLLQDQLKKSGIDLQLKVVTSAQLTQLTTAGEFDLAGTYLTRGDPSVLGSSIDRAVSKGFATTYTQDETTAAQVSKLFARGLNTIDPTQRAAAYKELQEYLIDQGVVFPIYDRVQVTGLSNKVHGFAWTSESFLRANDIWLSK</sequence>
<name>A0A1C3NXZ0_9ACTN</name>
<dbReference type="PIRSF" id="PIRSF002741">
    <property type="entry name" value="MppA"/>
    <property type="match status" value="1"/>
</dbReference>
<dbReference type="Gene3D" id="3.40.190.10">
    <property type="entry name" value="Periplasmic binding protein-like II"/>
    <property type="match status" value="1"/>
</dbReference>
<dbReference type="InterPro" id="IPR000914">
    <property type="entry name" value="SBP_5_dom"/>
</dbReference>
<dbReference type="AlphaFoldDB" id="A0A1C3NXZ0"/>
<organism evidence="2 3">
    <name type="scientific">Candidatus Protofrankia californiensis</name>
    <dbReference type="NCBI Taxonomy" id="1839754"/>
    <lineage>
        <taxon>Bacteria</taxon>
        <taxon>Bacillati</taxon>
        <taxon>Actinomycetota</taxon>
        <taxon>Actinomycetes</taxon>
        <taxon>Frankiales</taxon>
        <taxon>Frankiaceae</taxon>
        <taxon>Protofrankia</taxon>
    </lineage>
</organism>